<dbReference type="Pfam" id="PF11306">
    <property type="entry name" value="DUF3108"/>
    <property type="match status" value="1"/>
</dbReference>
<feature type="transmembrane region" description="Helical" evidence="1">
    <location>
        <begin position="121"/>
        <end position="144"/>
    </location>
</feature>
<evidence type="ECO:0008006" key="4">
    <source>
        <dbReference type="Google" id="ProtNLM"/>
    </source>
</evidence>
<dbReference type="Proteomes" id="UP000422108">
    <property type="component" value="Chromosome"/>
</dbReference>
<name>A0A5K8AFA7_9BACT</name>
<evidence type="ECO:0000256" key="1">
    <source>
        <dbReference type="SAM" id="Phobius"/>
    </source>
</evidence>
<dbReference type="AlphaFoldDB" id="A0A5K8AFA7"/>
<proteinExistence type="predicted"/>
<evidence type="ECO:0000313" key="3">
    <source>
        <dbReference type="Proteomes" id="UP000422108"/>
    </source>
</evidence>
<reference evidence="2 3" key="1">
    <citation type="submission" date="2019-11" db="EMBL/GenBank/DDBJ databases">
        <title>Comparative genomics of hydrocarbon-degrading Desulfosarcina strains.</title>
        <authorList>
            <person name="Watanabe M."/>
            <person name="Kojima H."/>
            <person name="Fukui M."/>
        </authorList>
    </citation>
    <scope>NUCLEOTIDE SEQUENCE [LARGE SCALE GENOMIC DNA]</scope>
    <source>
        <strain evidence="3">oXyS1</strain>
    </source>
</reference>
<feature type="transmembrane region" description="Helical" evidence="1">
    <location>
        <begin position="175"/>
        <end position="202"/>
    </location>
</feature>
<evidence type="ECO:0000313" key="2">
    <source>
        <dbReference type="EMBL" id="BBO91229.1"/>
    </source>
</evidence>
<feature type="transmembrane region" description="Helical" evidence="1">
    <location>
        <begin position="23"/>
        <end position="46"/>
    </location>
</feature>
<keyword evidence="1" id="KW-0472">Membrane</keyword>
<accession>A0A5K8AFA7</accession>
<feature type="transmembrane region" description="Helical" evidence="1">
    <location>
        <begin position="223"/>
        <end position="242"/>
    </location>
</feature>
<feature type="transmembrane region" description="Helical" evidence="1">
    <location>
        <begin position="283"/>
        <end position="303"/>
    </location>
</feature>
<sequence length="574" mass="63503">MKTNPTTFRVNLRRGTVKGWRGFVWMLKIILPVSLVTFLLDVSGLIHRMDGLFEPLMGVLRLPAMAALPMIIGLLTGIYGAIAAMAVLPFTSSQMTLLAVFLLIAHNLIQEGVVQHRSGCSAWTATAVRLLAAVLTVVVTGWFLDPDPVRQGTALRPTAAAAGFWPALEGWAVGMAWISLKILFIITALMVLMELLNAYRLIDRLLRMIQPCMGLLGLDRDLGMLWLTATVFGIAYGGAVIVEEVDRRQIDPEKLKALHFSIGVNHAVVEDPALFLPLGVHPFWLWIPRLIVAIAFVHAYRMWRWLRRTGARRRGVGVALAVMVLFAASLGRASEIPDRSHAFSPGERLTFVLKWTVIPAGEAVLEVLPQEQMAGQDVYHFVLTARSNAFVDAFYTVRDRIDAWADTKMQRSLLYRKKQHEGSTRRDITVSFDWEAMHAQYVNHGDARDPIPITAGTFDPLAIFYWSRAVDLSVGSPIQRPVTDGKKHVVGFAHVVDRARITVPAGTFDTFLIEPDLTHVGGVFEKSRDAKIQLWVTSDHRRLPVKLKSKVVVGSFSGELVSMTGAAAPATAAQ</sequence>
<dbReference type="RefSeq" id="WP_155312183.1">
    <property type="nucleotide sequence ID" value="NZ_AP021879.1"/>
</dbReference>
<dbReference type="EMBL" id="AP021879">
    <property type="protein sequence ID" value="BBO91229.1"/>
    <property type="molecule type" value="Genomic_DNA"/>
</dbReference>
<organism evidence="2 3">
    <name type="scientific">Desulfosarcina ovata subsp. ovata</name>
    <dbReference type="NCBI Taxonomy" id="2752305"/>
    <lineage>
        <taxon>Bacteria</taxon>
        <taxon>Pseudomonadati</taxon>
        <taxon>Thermodesulfobacteriota</taxon>
        <taxon>Desulfobacteria</taxon>
        <taxon>Desulfobacterales</taxon>
        <taxon>Desulfosarcinaceae</taxon>
        <taxon>Desulfosarcina</taxon>
    </lineage>
</organism>
<dbReference type="InterPro" id="IPR021457">
    <property type="entry name" value="DUF3108"/>
</dbReference>
<feature type="transmembrane region" description="Helical" evidence="1">
    <location>
        <begin position="58"/>
        <end position="82"/>
    </location>
</feature>
<protein>
    <recommendedName>
        <fullName evidence="4">Iron transporter</fullName>
    </recommendedName>
</protein>
<feature type="transmembrane region" description="Helical" evidence="1">
    <location>
        <begin position="315"/>
        <end position="333"/>
    </location>
</feature>
<keyword evidence="1" id="KW-0812">Transmembrane</keyword>
<gene>
    <name evidence="2" type="ORF">DSCOOX_44090</name>
</gene>
<keyword evidence="3" id="KW-1185">Reference proteome</keyword>
<keyword evidence="1" id="KW-1133">Transmembrane helix</keyword>